<evidence type="ECO:0000313" key="2">
    <source>
        <dbReference type="EMBL" id="OGG51166.1"/>
    </source>
</evidence>
<dbReference type="Pfam" id="PF01408">
    <property type="entry name" value="GFO_IDH_MocA"/>
    <property type="match status" value="1"/>
</dbReference>
<name>A0A1F6CPR5_HANXR</name>
<organism evidence="2 3">
    <name type="scientific">Handelsmanbacteria sp. (strain RIFCSPLOWO2_12_FULL_64_10)</name>
    <dbReference type="NCBI Taxonomy" id="1817868"/>
    <lineage>
        <taxon>Bacteria</taxon>
        <taxon>Candidatus Handelsmaniibacteriota</taxon>
    </lineage>
</organism>
<dbReference type="PANTHER" id="PTHR43377:SF1">
    <property type="entry name" value="BILIVERDIN REDUCTASE A"/>
    <property type="match status" value="1"/>
</dbReference>
<dbReference type="GO" id="GO:0000166">
    <property type="term" value="F:nucleotide binding"/>
    <property type="evidence" value="ECO:0007669"/>
    <property type="project" value="InterPro"/>
</dbReference>
<accession>A0A1F6CPR5</accession>
<sequence>MIEDPVRIGFIGAGQHARSMLYPSLHFVPGVRLTAIATRTVESAARAEMDFHVRCYAGYERLLADDEVEAVIVSVPGGISAELSAAALSARKHVLCETPAITSPEDAERIRRVLSRTDRVYQVAFCLRYAPIYRKLRALLDAWRKEGEGAFCLDIRYYEWIHHFYNMALYLAGEVKGVHAWGQGKSRRVVLEFENGDLGTIRSTAFQNHAIPYEEVEVTRPDGMLRATDRSDLRHYRGPEAVPSREMEFDTAGGTIWRNSASVAYNRLNTLYASGYAAEIEDFAECIRGGKMPLSSLEDAARTDALRRAVEASVRGRG</sequence>
<dbReference type="PANTHER" id="PTHR43377">
    <property type="entry name" value="BILIVERDIN REDUCTASE A"/>
    <property type="match status" value="1"/>
</dbReference>
<dbReference type="Gene3D" id="3.30.360.10">
    <property type="entry name" value="Dihydrodipicolinate Reductase, domain 2"/>
    <property type="match status" value="1"/>
</dbReference>
<dbReference type="Gene3D" id="3.40.50.720">
    <property type="entry name" value="NAD(P)-binding Rossmann-like Domain"/>
    <property type="match status" value="1"/>
</dbReference>
<comment type="caution">
    <text evidence="2">The sequence shown here is derived from an EMBL/GenBank/DDBJ whole genome shotgun (WGS) entry which is preliminary data.</text>
</comment>
<dbReference type="SUPFAM" id="SSF51735">
    <property type="entry name" value="NAD(P)-binding Rossmann-fold domains"/>
    <property type="match status" value="1"/>
</dbReference>
<evidence type="ECO:0000313" key="3">
    <source>
        <dbReference type="Proteomes" id="UP000178606"/>
    </source>
</evidence>
<dbReference type="InterPro" id="IPR036291">
    <property type="entry name" value="NAD(P)-bd_dom_sf"/>
</dbReference>
<protein>
    <recommendedName>
        <fullName evidence="1">Gfo/Idh/MocA-like oxidoreductase N-terminal domain-containing protein</fullName>
    </recommendedName>
</protein>
<dbReference type="AlphaFoldDB" id="A0A1F6CPR5"/>
<feature type="domain" description="Gfo/Idh/MocA-like oxidoreductase N-terminal" evidence="1">
    <location>
        <begin position="6"/>
        <end position="125"/>
    </location>
</feature>
<dbReference type="EMBL" id="MFKF01000193">
    <property type="protein sequence ID" value="OGG51166.1"/>
    <property type="molecule type" value="Genomic_DNA"/>
</dbReference>
<gene>
    <name evidence="2" type="ORF">A3F84_19320</name>
</gene>
<dbReference type="Proteomes" id="UP000178606">
    <property type="component" value="Unassembled WGS sequence"/>
</dbReference>
<dbReference type="InterPro" id="IPR000683">
    <property type="entry name" value="Gfo/Idh/MocA-like_OxRdtase_N"/>
</dbReference>
<evidence type="ECO:0000259" key="1">
    <source>
        <dbReference type="Pfam" id="PF01408"/>
    </source>
</evidence>
<dbReference type="InterPro" id="IPR051450">
    <property type="entry name" value="Gfo/Idh/MocA_Oxidoreductases"/>
</dbReference>
<proteinExistence type="predicted"/>
<reference evidence="2 3" key="1">
    <citation type="journal article" date="2016" name="Nat. Commun.">
        <title>Thousands of microbial genomes shed light on interconnected biogeochemical processes in an aquifer system.</title>
        <authorList>
            <person name="Anantharaman K."/>
            <person name="Brown C.T."/>
            <person name="Hug L.A."/>
            <person name="Sharon I."/>
            <person name="Castelle C.J."/>
            <person name="Probst A.J."/>
            <person name="Thomas B.C."/>
            <person name="Singh A."/>
            <person name="Wilkins M.J."/>
            <person name="Karaoz U."/>
            <person name="Brodie E.L."/>
            <person name="Williams K.H."/>
            <person name="Hubbard S.S."/>
            <person name="Banfield J.F."/>
        </authorList>
    </citation>
    <scope>NUCLEOTIDE SEQUENCE [LARGE SCALE GENOMIC DNA]</scope>
    <source>
        <strain evidence="3">RIFCSPLOWO2_12_FULL_64_10</strain>
    </source>
</reference>